<keyword evidence="4" id="KW-0325">Glycoprotein</keyword>
<dbReference type="SMART" id="SM00409">
    <property type="entry name" value="IG"/>
    <property type="match status" value="2"/>
</dbReference>
<accession>A0ABR0Y5K8</accession>
<dbReference type="SUPFAM" id="SSF48726">
    <property type="entry name" value="Immunoglobulin"/>
    <property type="match status" value="2"/>
</dbReference>
<evidence type="ECO:0000256" key="5">
    <source>
        <dbReference type="SAM" id="MobiDB-lite"/>
    </source>
</evidence>
<comment type="subcellular location">
    <subcellularLocation>
        <location evidence="1">Membrane</location>
    </subcellularLocation>
</comment>
<evidence type="ECO:0000256" key="7">
    <source>
        <dbReference type="SAM" id="SignalP"/>
    </source>
</evidence>
<evidence type="ECO:0000256" key="1">
    <source>
        <dbReference type="ARBA" id="ARBA00004370"/>
    </source>
</evidence>
<keyword evidence="3 6" id="KW-0472">Membrane</keyword>
<evidence type="ECO:0000256" key="3">
    <source>
        <dbReference type="ARBA" id="ARBA00023136"/>
    </source>
</evidence>
<gene>
    <name evidence="9" type="ORF">HHUSO_G34257</name>
</gene>
<dbReference type="PANTHER" id="PTHR12080:SF59">
    <property type="entry name" value="HEPATIC AND GLIAL CELL ADHESION MOLECULE"/>
    <property type="match status" value="1"/>
</dbReference>
<evidence type="ECO:0000313" key="10">
    <source>
        <dbReference type="Proteomes" id="UP001369086"/>
    </source>
</evidence>
<dbReference type="InterPro" id="IPR015631">
    <property type="entry name" value="CD2/SLAM_rcpt"/>
</dbReference>
<proteinExistence type="predicted"/>
<protein>
    <recommendedName>
        <fullName evidence="8">Ig-like domain-containing protein</fullName>
    </recommendedName>
</protein>
<evidence type="ECO:0000256" key="2">
    <source>
        <dbReference type="ARBA" id="ARBA00022729"/>
    </source>
</evidence>
<keyword evidence="6" id="KW-1133">Transmembrane helix</keyword>
<dbReference type="InterPro" id="IPR013783">
    <property type="entry name" value="Ig-like_fold"/>
</dbReference>
<evidence type="ECO:0000259" key="8">
    <source>
        <dbReference type="PROSITE" id="PS50835"/>
    </source>
</evidence>
<comment type="caution">
    <text evidence="9">The sequence shown here is derived from an EMBL/GenBank/DDBJ whole genome shotgun (WGS) entry which is preliminary data.</text>
</comment>
<name>A0ABR0Y5K8_HUSHU</name>
<reference evidence="9 10" key="1">
    <citation type="submission" date="2021-05" db="EMBL/GenBank/DDBJ databases">
        <authorList>
            <person name="Zahm M."/>
            <person name="Klopp C."/>
            <person name="Cabau C."/>
            <person name="Kuhl H."/>
            <person name="Suciu R."/>
            <person name="Ciorpac M."/>
            <person name="Holostenco D."/>
            <person name="Gessner J."/>
            <person name="Wuertz S."/>
            <person name="Hohne C."/>
            <person name="Stock M."/>
            <person name="Gislard M."/>
            <person name="Lluch J."/>
            <person name="Milhes M."/>
            <person name="Lampietro C."/>
            <person name="Lopez Roques C."/>
            <person name="Donnadieu C."/>
            <person name="Du K."/>
            <person name="Schartl M."/>
            <person name="Guiguen Y."/>
        </authorList>
    </citation>
    <scope>NUCLEOTIDE SEQUENCE [LARGE SCALE GENOMIC DNA]</scope>
    <source>
        <strain evidence="9">Hh-F2</strain>
        <tissue evidence="9">Blood</tissue>
    </source>
</reference>
<dbReference type="InterPro" id="IPR013106">
    <property type="entry name" value="Ig_V-set"/>
</dbReference>
<evidence type="ECO:0000256" key="4">
    <source>
        <dbReference type="ARBA" id="ARBA00023180"/>
    </source>
</evidence>
<feature type="chain" id="PRO_5047129647" description="Ig-like domain-containing protein" evidence="7">
    <location>
        <begin position="28"/>
        <end position="330"/>
    </location>
</feature>
<feature type="domain" description="Ig-like" evidence="8">
    <location>
        <begin position="143"/>
        <end position="216"/>
    </location>
</feature>
<evidence type="ECO:0000256" key="6">
    <source>
        <dbReference type="SAM" id="Phobius"/>
    </source>
</evidence>
<dbReference type="PANTHER" id="PTHR12080">
    <property type="entry name" value="SIGNALING LYMPHOCYTIC ACTIVATION MOLECULE"/>
    <property type="match status" value="1"/>
</dbReference>
<dbReference type="EMBL" id="JAHFZB010000046">
    <property type="protein sequence ID" value="KAK6467932.1"/>
    <property type="molecule type" value="Genomic_DNA"/>
</dbReference>
<keyword evidence="10" id="KW-1185">Reference proteome</keyword>
<dbReference type="Proteomes" id="UP001369086">
    <property type="component" value="Unassembled WGS sequence"/>
</dbReference>
<feature type="transmembrane region" description="Helical" evidence="6">
    <location>
        <begin position="229"/>
        <end position="251"/>
    </location>
</feature>
<dbReference type="InterPro" id="IPR003599">
    <property type="entry name" value="Ig_sub"/>
</dbReference>
<dbReference type="PROSITE" id="PS50835">
    <property type="entry name" value="IG_LIKE"/>
    <property type="match status" value="1"/>
</dbReference>
<evidence type="ECO:0000313" key="9">
    <source>
        <dbReference type="EMBL" id="KAK6467932.1"/>
    </source>
</evidence>
<dbReference type="CDD" id="cd00096">
    <property type="entry name" value="Ig"/>
    <property type="match status" value="1"/>
</dbReference>
<feature type="region of interest" description="Disordered" evidence="5">
    <location>
        <begin position="273"/>
        <end position="330"/>
    </location>
</feature>
<organism evidence="9 10">
    <name type="scientific">Huso huso</name>
    <name type="common">Beluga</name>
    <name type="synonym">Acipenser huso</name>
    <dbReference type="NCBI Taxonomy" id="61971"/>
    <lineage>
        <taxon>Eukaryota</taxon>
        <taxon>Metazoa</taxon>
        <taxon>Chordata</taxon>
        <taxon>Craniata</taxon>
        <taxon>Vertebrata</taxon>
        <taxon>Euteleostomi</taxon>
        <taxon>Actinopterygii</taxon>
        <taxon>Chondrostei</taxon>
        <taxon>Acipenseriformes</taxon>
        <taxon>Acipenseridae</taxon>
        <taxon>Huso</taxon>
    </lineage>
</organism>
<keyword evidence="6" id="KW-0812">Transmembrane</keyword>
<sequence>MSPSRTRNPVSLWLLCSALWMIGGSVSVKVTAERPQVFARVGDAVSLGVRITMSSPVDSPQSVMWSVKQGTDTRRVLRYDLNGGPPVPLPQYQGRAHYFNGSLELRNLSLSDAGLYKVVVSDMKGAEVQTEVTLTVEVPVSVPSITRHTRPQDPMHSLVLSCSALQGTSLNFSWYQNGSLIHNSPNLSLSNPGPPHCTVYTCVVSNAVSAEEAAFGDIPLCAESNNSKLLLIAVPCSAAILIVVVILAFIAHKSQQRCGKKADAEQSDSIYEPMYPSLRRPGAHAVVEQPQRTQQQQSRTTQLQLATEYKPSRQMERASKQEKLKSSHSP</sequence>
<dbReference type="InterPro" id="IPR036179">
    <property type="entry name" value="Ig-like_dom_sf"/>
</dbReference>
<feature type="compositionally biased region" description="Basic and acidic residues" evidence="5">
    <location>
        <begin position="310"/>
        <end position="330"/>
    </location>
</feature>
<dbReference type="Pfam" id="PF07686">
    <property type="entry name" value="V-set"/>
    <property type="match status" value="1"/>
</dbReference>
<feature type="compositionally biased region" description="Low complexity" evidence="5">
    <location>
        <begin position="289"/>
        <end position="307"/>
    </location>
</feature>
<dbReference type="Gene3D" id="2.60.40.10">
    <property type="entry name" value="Immunoglobulins"/>
    <property type="match status" value="2"/>
</dbReference>
<feature type="signal peptide" evidence="7">
    <location>
        <begin position="1"/>
        <end position="27"/>
    </location>
</feature>
<dbReference type="Pfam" id="PF13895">
    <property type="entry name" value="Ig_2"/>
    <property type="match status" value="1"/>
</dbReference>
<keyword evidence="2 7" id="KW-0732">Signal</keyword>
<dbReference type="InterPro" id="IPR007110">
    <property type="entry name" value="Ig-like_dom"/>
</dbReference>